<keyword evidence="2" id="KW-1185">Reference proteome</keyword>
<gene>
    <name evidence="1" type="ORF">G2W53_007277</name>
</gene>
<protein>
    <submittedName>
        <fullName evidence="1">Uncharacterized protein</fullName>
    </submittedName>
</protein>
<dbReference type="Proteomes" id="UP000634136">
    <property type="component" value="Unassembled WGS sequence"/>
</dbReference>
<evidence type="ECO:0000313" key="2">
    <source>
        <dbReference type="Proteomes" id="UP000634136"/>
    </source>
</evidence>
<evidence type="ECO:0000313" key="1">
    <source>
        <dbReference type="EMBL" id="KAF7838795.1"/>
    </source>
</evidence>
<dbReference type="AlphaFoldDB" id="A0A834X6F3"/>
<dbReference type="EMBL" id="JAAIUW010000003">
    <property type="protein sequence ID" value="KAF7838795.1"/>
    <property type="molecule type" value="Genomic_DNA"/>
</dbReference>
<accession>A0A834X6F3</accession>
<organism evidence="1 2">
    <name type="scientific">Senna tora</name>
    <dbReference type="NCBI Taxonomy" id="362788"/>
    <lineage>
        <taxon>Eukaryota</taxon>
        <taxon>Viridiplantae</taxon>
        <taxon>Streptophyta</taxon>
        <taxon>Embryophyta</taxon>
        <taxon>Tracheophyta</taxon>
        <taxon>Spermatophyta</taxon>
        <taxon>Magnoliopsida</taxon>
        <taxon>eudicotyledons</taxon>
        <taxon>Gunneridae</taxon>
        <taxon>Pentapetalae</taxon>
        <taxon>rosids</taxon>
        <taxon>fabids</taxon>
        <taxon>Fabales</taxon>
        <taxon>Fabaceae</taxon>
        <taxon>Caesalpinioideae</taxon>
        <taxon>Cassia clade</taxon>
        <taxon>Senna</taxon>
    </lineage>
</organism>
<sequence>MQFHPISIGGIKARVGVKRQGNFSQNKKRKKLKVKTRVGEICGIKRKTKGTEVVLEGLGMWLGTKRIKVAHKELRVKATWDSMRKMDTWEASPIRPPKEE</sequence>
<reference evidence="1" key="1">
    <citation type="submission" date="2020-09" db="EMBL/GenBank/DDBJ databases">
        <title>Genome-Enabled Discovery of Anthraquinone Biosynthesis in Senna tora.</title>
        <authorList>
            <person name="Kang S.-H."/>
            <person name="Pandey R.P."/>
            <person name="Lee C.-M."/>
            <person name="Sim J.-S."/>
            <person name="Jeong J.-T."/>
            <person name="Choi B.-S."/>
            <person name="Jung M."/>
            <person name="Ginzburg D."/>
            <person name="Zhao K."/>
            <person name="Won S.Y."/>
            <person name="Oh T.-J."/>
            <person name="Yu Y."/>
            <person name="Kim N.-H."/>
            <person name="Lee O.R."/>
            <person name="Lee T.-H."/>
            <person name="Bashyal P."/>
            <person name="Kim T.-S."/>
            <person name="Lee W.-H."/>
            <person name="Kawkins C."/>
            <person name="Kim C.-K."/>
            <person name="Kim J.S."/>
            <person name="Ahn B.O."/>
            <person name="Rhee S.Y."/>
            <person name="Sohng J.K."/>
        </authorList>
    </citation>
    <scope>NUCLEOTIDE SEQUENCE</scope>
    <source>
        <tissue evidence="1">Leaf</tissue>
    </source>
</reference>
<comment type="caution">
    <text evidence="1">The sequence shown here is derived from an EMBL/GenBank/DDBJ whole genome shotgun (WGS) entry which is preliminary data.</text>
</comment>
<name>A0A834X6F3_9FABA</name>
<proteinExistence type="predicted"/>